<dbReference type="RefSeq" id="WP_338003027.1">
    <property type="nucleotide sequence ID" value="NZ_JAOPKA010000003.1"/>
</dbReference>
<dbReference type="Proteomes" id="UP001321018">
    <property type="component" value="Unassembled WGS sequence"/>
</dbReference>
<dbReference type="GO" id="GO:0051213">
    <property type="term" value="F:dioxygenase activity"/>
    <property type="evidence" value="ECO:0007669"/>
    <property type="project" value="UniProtKB-KW"/>
</dbReference>
<dbReference type="PANTHER" id="PTHR20883:SF46">
    <property type="entry name" value="PHYTANOYL-COA HYDROXYLASE"/>
    <property type="match status" value="1"/>
</dbReference>
<dbReference type="PANTHER" id="PTHR20883">
    <property type="entry name" value="PHYTANOYL-COA DIOXYGENASE DOMAIN CONTAINING 1"/>
    <property type="match status" value="1"/>
</dbReference>
<dbReference type="Pfam" id="PF05721">
    <property type="entry name" value="PhyH"/>
    <property type="match status" value="1"/>
</dbReference>
<comment type="caution">
    <text evidence="1">The sequence shown here is derived from an EMBL/GenBank/DDBJ whole genome shotgun (WGS) entry which is preliminary data.</text>
</comment>
<proteinExistence type="predicted"/>
<dbReference type="SUPFAM" id="SSF51197">
    <property type="entry name" value="Clavaminate synthase-like"/>
    <property type="match status" value="1"/>
</dbReference>
<dbReference type="Gene3D" id="2.60.120.620">
    <property type="entry name" value="q2cbj1_9rhob like domain"/>
    <property type="match status" value="1"/>
</dbReference>
<evidence type="ECO:0000313" key="2">
    <source>
        <dbReference type="EMBL" id="MCU4972389.1"/>
    </source>
</evidence>
<evidence type="ECO:0000313" key="1">
    <source>
        <dbReference type="EMBL" id="MCU4741198.1"/>
    </source>
</evidence>
<evidence type="ECO:0000313" key="4">
    <source>
        <dbReference type="Proteomes" id="UP001321018"/>
    </source>
</evidence>
<name>A0AAP2YY70_9EURY</name>
<dbReference type="EMBL" id="JAOPKB010000002">
    <property type="protein sequence ID" value="MCU4972389.1"/>
    <property type="molecule type" value="Genomic_DNA"/>
</dbReference>
<reference evidence="1 3" key="1">
    <citation type="submission" date="2022-09" db="EMBL/GenBank/DDBJ databases">
        <title>Enrichment on poylsaccharides allowed isolation of novel metabolic and taxonomic groups of Haloarchaea.</title>
        <authorList>
            <person name="Sorokin D.Y."/>
            <person name="Elcheninov A.G."/>
            <person name="Khizhniak T.V."/>
            <person name="Kolganova T.V."/>
            <person name="Kublanov I.V."/>
        </authorList>
    </citation>
    <scope>NUCLEOTIDE SEQUENCE</scope>
    <source>
        <strain evidence="2 3">AArc-m2/3/4</strain>
        <strain evidence="1">AArc-xg1-1</strain>
    </source>
</reference>
<accession>A0AAP2YY70</accession>
<keyword evidence="1" id="KW-0560">Oxidoreductase</keyword>
<evidence type="ECO:0000313" key="3">
    <source>
        <dbReference type="Proteomes" id="UP001320972"/>
    </source>
</evidence>
<gene>
    <name evidence="2" type="ORF">OB955_06515</name>
    <name evidence="1" type="ORF">OB960_07270</name>
</gene>
<organism evidence="1 4">
    <name type="scientific">Natronoglomus mannanivorans</name>
    <dbReference type="NCBI Taxonomy" id="2979990"/>
    <lineage>
        <taxon>Archaea</taxon>
        <taxon>Methanobacteriati</taxon>
        <taxon>Methanobacteriota</taxon>
        <taxon>Stenosarchaea group</taxon>
        <taxon>Halobacteria</taxon>
        <taxon>Halobacteriales</taxon>
        <taxon>Natrialbaceae</taxon>
        <taxon>Natronoglomus</taxon>
    </lineage>
</organism>
<dbReference type="Proteomes" id="UP001320972">
    <property type="component" value="Unassembled WGS sequence"/>
</dbReference>
<sequence>MTSSLSDEQFEQYQSDGYVVVEDALSASTVETVTERLREYTHGDRMPADAGFQSQLEPAVERGDFEVDEAGDAVRKFEGLGMVEEDDVFQAVAENETLVSTAQQLLGPNLKLLRSAAMFKPPQVGSEKGFHQDAAYYPIQPMDHVTVWIALDEATPENGCMTVVPGAHKDGILSHEAVEYDTDIVIGDLEYDEGDLEHVPMESGDALFSHCLLPHYTSPNETDRWRRALIMAYMSSRSRFTQDDDERPDWVDSVHITGEEFPGCV</sequence>
<protein>
    <submittedName>
        <fullName evidence="1">Phytanoyl-CoA dioxygenase family protein</fullName>
    </submittedName>
</protein>
<dbReference type="EMBL" id="JAOPKA010000003">
    <property type="protein sequence ID" value="MCU4741198.1"/>
    <property type="molecule type" value="Genomic_DNA"/>
</dbReference>
<dbReference type="AlphaFoldDB" id="A0AAP2YY70"/>
<keyword evidence="1" id="KW-0223">Dioxygenase</keyword>
<dbReference type="InterPro" id="IPR008775">
    <property type="entry name" value="Phytyl_CoA_dOase-like"/>
</dbReference>
<keyword evidence="3" id="KW-1185">Reference proteome</keyword>